<keyword evidence="9 11" id="KW-0333">Golgi apparatus</keyword>
<keyword evidence="11" id="KW-0464">Manganese</keyword>
<reference evidence="13" key="1">
    <citation type="journal article" date="2020" name="bioRxiv">
        <title>Comparative genomics of Chlamydomonas.</title>
        <authorList>
            <person name="Craig R.J."/>
            <person name="Hasan A.R."/>
            <person name="Ness R.W."/>
            <person name="Keightley P.D."/>
        </authorList>
    </citation>
    <scope>NUCLEOTIDE SEQUENCE</scope>
    <source>
        <strain evidence="13">CCAP 11/70</strain>
    </source>
</reference>
<dbReference type="InterPro" id="IPR002659">
    <property type="entry name" value="Glyco_trans_31"/>
</dbReference>
<evidence type="ECO:0000256" key="8">
    <source>
        <dbReference type="ARBA" id="ARBA00022989"/>
    </source>
</evidence>
<dbReference type="Proteomes" id="UP000612055">
    <property type="component" value="Unassembled WGS sequence"/>
</dbReference>
<comment type="pathway">
    <text evidence="2">Protein modification; protein glycosylation.</text>
</comment>
<evidence type="ECO:0000256" key="5">
    <source>
        <dbReference type="ARBA" id="ARBA00022679"/>
    </source>
</evidence>
<evidence type="ECO:0000313" key="13">
    <source>
        <dbReference type="EMBL" id="KAG2500745.1"/>
    </source>
</evidence>
<dbReference type="Pfam" id="PF01762">
    <property type="entry name" value="Galactosyl_T"/>
    <property type="match status" value="1"/>
</dbReference>
<keyword evidence="4 11" id="KW-0328">Glycosyltransferase</keyword>
<dbReference type="UniPathway" id="UPA00378"/>
<dbReference type="PANTHER" id="PTHR11214">
    <property type="entry name" value="BETA-1,3-N-ACETYLGLUCOSAMINYLTRANSFERASE"/>
    <property type="match status" value="1"/>
</dbReference>
<protein>
    <recommendedName>
        <fullName evidence="11">Hexosyltransferase</fullName>
        <ecNumber evidence="11">2.4.1.-</ecNumber>
    </recommendedName>
</protein>
<keyword evidence="12" id="KW-0732">Signal</keyword>
<keyword evidence="6" id="KW-0812">Transmembrane</keyword>
<comment type="caution">
    <text evidence="13">The sequence shown here is derived from an EMBL/GenBank/DDBJ whole genome shotgun (WGS) entry which is preliminary data.</text>
</comment>
<keyword evidence="5" id="KW-0808">Transferase</keyword>
<evidence type="ECO:0000256" key="1">
    <source>
        <dbReference type="ARBA" id="ARBA00004323"/>
    </source>
</evidence>
<dbReference type="EMBL" id="JAEHOE010000003">
    <property type="protein sequence ID" value="KAG2500745.1"/>
    <property type="molecule type" value="Genomic_DNA"/>
</dbReference>
<evidence type="ECO:0000256" key="12">
    <source>
        <dbReference type="SAM" id="SignalP"/>
    </source>
</evidence>
<evidence type="ECO:0000256" key="10">
    <source>
        <dbReference type="ARBA" id="ARBA00023136"/>
    </source>
</evidence>
<evidence type="ECO:0000313" key="14">
    <source>
        <dbReference type="Proteomes" id="UP000612055"/>
    </source>
</evidence>
<organism evidence="13 14">
    <name type="scientific">Edaphochlamys debaryana</name>
    <dbReference type="NCBI Taxonomy" id="47281"/>
    <lineage>
        <taxon>Eukaryota</taxon>
        <taxon>Viridiplantae</taxon>
        <taxon>Chlorophyta</taxon>
        <taxon>core chlorophytes</taxon>
        <taxon>Chlorophyceae</taxon>
        <taxon>CS clade</taxon>
        <taxon>Chlamydomonadales</taxon>
        <taxon>Chlamydomonadales incertae sedis</taxon>
        <taxon>Edaphochlamys</taxon>
    </lineage>
</organism>
<evidence type="ECO:0000256" key="3">
    <source>
        <dbReference type="ARBA" id="ARBA00008661"/>
    </source>
</evidence>
<feature type="signal peptide" evidence="12">
    <location>
        <begin position="1"/>
        <end position="29"/>
    </location>
</feature>
<dbReference type="GO" id="GO:0000139">
    <property type="term" value="C:Golgi membrane"/>
    <property type="evidence" value="ECO:0007669"/>
    <property type="project" value="UniProtKB-SubCell"/>
</dbReference>
<keyword evidence="7" id="KW-0735">Signal-anchor</keyword>
<comment type="cofactor">
    <cofactor evidence="11">
        <name>Mn(2+)</name>
        <dbReference type="ChEBI" id="CHEBI:29035"/>
    </cofactor>
</comment>
<feature type="chain" id="PRO_5032509425" description="Hexosyltransferase" evidence="12">
    <location>
        <begin position="30"/>
        <end position="403"/>
    </location>
</feature>
<dbReference type="GO" id="GO:0008378">
    <property type="term" value="F:galactosyltransferase activity"/>
    <property type="evidence" value="ECO:0007669"/>
    <property type="project" value="TreeGrafter"/>
</dbReference>
<dbReference type="OrthoDB" id="592847at2759"/>
<proteinExistence type="inferred from homology"/>
<dbReference type="Gene3D" id="3.90.550.50">
    <property type="match status" value="1"/>
</dbReference>
<keyword evidence="14" id="KW-1185">Reference proteome</keyword>
<evidence type="ECO:0000256" key="7">
    <source>
        <dbReference type="ARBA" id="ARBA00022968"/>
    </source>
</evidence>
<keyword evidence="10" id="KW-0472">Membrane</keyword>
<comment type="similarity">
    <text evidence="3 11">Belongs to the glycosyltransferase 31 family.</text>
</comment>
<name>A0A835YD88_9CHLO</name>
<dbReference type="EC" id="2.4.1.-" evidence="11"/>
<accession>A0A835YD88</accession>
<sequence length="403" mass="43501">MASGSQIRVVAAAWLLLAALGGIGREAAAGLTKKRKLEVAQAGTRLSAGLARHPGADPFEYLSRPKIRAEAIGRLDETVPGWARHWAPQPSRLPASKRVVSRPAGVDSTAEPCRVFVGVFSAVSPPGTPPFSPGDYSARRAVLRRTWVGGAGAAPGLEARFVVGLPKGEEARRALQAEATEHGDMLVLNTTEAYAGLTAKTRLFFVTVARLYPSARFVVKADDDVWLHPQRLMMAADQWLAVGADLVSCMTNGEPRYRASHRSHDPWAALYGTRYPLRPMGSLYALSARAVRGVAGNTQRPLRISQATEDAAVGGWLLGSNAVFYEDSRLCRRSCADNATVALFDPLAMGLTLAQIMAAHLSPACTAVPPWPLPYAPATAVGARRKQEAWREQGVWSKRRWRP</sequence>
<evidence type="ECO:0000256" key="6">
    <source>
        <dbReference type="ARBA" id="ARBA00022692"/>
    </source>
</evidence>
<evidence type="ECO:0000256" key="4">
    <source>
        <dbReference type="ARBA" id="ARBA00022676"/>
    </source>
</evidence>
<keyword evidence="8" id="KW-1133">Transmembrane helix</keyword>
<dbReference type="AlphaFoldDB" id="A0A835YD88"/>
<comment type="subcellular location">
    <subcellularLocation>
        <location evidence="1 11">Golgi apparatus membrane</location>
        <topology evidence="1 11">Single-pass type II membrane protein</topology>
    </subcellularLocation>
</comment>
<evidence type="ECO:0000256" key="9">
    <source>
        <dbReference type="ARBA" id="ARBA00023034"/>
    </source>
</evidence>
<evidence type="ECO:0000256" key="2">
    <source>
        <dbReference type="ARBA" id="ARBA00004922"/>
    </source>
</evidence>
<dbReference type="PANTHER" id="PTHR11214:SF74">
    <property type="entry name" value="HYDROXYPROLINE O-GALACTOSYLTRANSFERASE HPGT1"/>
    <property type="match status" value="1"/>
</dbReference>
<evidence type="ECO:0000256" key="11">
    <source>
        <dbReference type="RuleBase" id="RU363063"/>
    </source>
</evidence>
<gene>
    <name evidence="13" type="ORF">HYH03_001509</name>
</gene>